<keyword evidence="3" id="KW-0326">Glycosidase</keyword>
<dbReference type="EMBL" id="CP034465">
    <property type="protein sequence ID" value="AZP04891.1"/>
    <property type="molecule type" value="Genomic_DNA"/>
</dbReference>
<dbReference type="PROSITE" id="PS00775">
    <property type="entry name" value="GLYCOSYL_HYDROL_F3"/>
    <property type="match status" value="1"/>
</dbReference>
<dbReference type="PANTHER" id="PTHR30480:SF16">
    <property type="entry name" value="GLYCOSIDE HYDROLASE FAMILY 3 DOMAIN PROTEIN"/>
    <property type="match status" value="1"/>
</dbReference>
<evidence type="ECO:0000313" key="6">
    <source>
        <dbReference type="Proteomes" id="UP000273326"/>
    </source>
</evidence>
<dbReference type="InterPro" id="IPR050226">
    <property type="entry name" value="NagZ_Beta-hexosaminidase"/>
</dbReference>
<reference evidence="6" key="1">
    <citation type="submission" date="2018-12" db="EMBL/GenBank/DDBJ databases">
        <title>Complete genome sequencing of Jeotgalibaca sp. H21T32.</title>
        <authorList>
            <person name="Bae J.-W."/>
            <person name="Lee S.-Y."/>
        </authorList>
    </citation>
    <scope>NUCLEOTIDE SEQUENCE [LARGE SCALE GENOMIC DNA]</scope>
    <source>
        <strain evidence="6">H21T32</strain>
    </source>
</reference>
<dbReference type="KEGG" id="jeh:EJN90_09695"/>
<gene>
    <name evidence="5" type="ORF">EJN90_09695</name>
</gene>
<evidence type="ECO:0000259" key="4">
    <source>
        <dbReference type="Pfam" id="PF00933"/>
    </source>
</evidence>
<proteinExistence type="inferred from homology"/>
<dbReference type="OrthoDB" id="9805821at2"/>
<dbReference type="SUPFAM" id="SSF51445">
    <property type="entry name" value="(Trans)glycosidases"/>
    <property type="match status" value="1"/>
</dbReference>
<evidence type="ECO:0000256" key="2">
    <source>
        <dbReference type="ARBA" id="ARBA00022801"/>
    </source>
</evidence>
<dbReference type="PANTHER" id="PTHR30480">
    <property type="entry name" value="BETA-HEXOSAMINIDASE-RELATED"/>
    <property type="match status" value="1"/>
</dbReference>
<evidence type="ECO:0000256" key="3">
    <source>
        <dbReference type="ARBA" id="ARBA00023295"/>
    </source>
</evidence>
<keyword evidence="2" id="KW-0378">Hydrolase</keyword>
<dbReference type="GO" id="GO:0004553">
    <property type="term" value="F:hydrolase activity, hydrolyzing O-glycosyl compounds"/>
    <property type="evidence" value="ECO:0007669"/>
    <property type="project" value="InterPro"/>
</dbReference>
<dbReference type="Proteomes" id="UP000273326">
    <property type="component" value="Chromosome"/>
</dbReference>
<dbReference type="InterPro" id="IPR017853">
    <property type="entry name" value="GH"/>
</dbReference>
<accession>A0A3Q9BL53</accession>
<comment type="similarity">
    <text evidence="1">Belongs to the glycosyl hydrolase 3 family.</text>
</comment>
<dbReference type="RefSeq" id="WP_126110737.1">
    <property type="nucleotide sequence ID" value="NZ_CP034465.1"/>
</dbReference>
<dbReference type="InterPro" id="IPR036962">
    <property type="entry name" value="Glyco_hydro_3_N_sf"/>
</dbReference>
<dbReference type="Pfam" id="PF00933">
    <property type="entry name" value="Glyco_hydro_3"/>
    <property type="match status" value="1"/>
</dbReference>
<dbReference type="InterPro" id="IPR019800">
    <property type="entry name" value="Glyco_hydro_3_AS"/>
</dbReference>
<dbReference type="GO" id="GO:0009254">
    <property type="term" value="P:peptidoglycan turnover"/>
    <property type="evidence" value="ECO:0007669"/>
    <property type="project" value="TreeGrafter"/>
</dbReference>
<dbReference type="Gene3D" id="3.20.20.300">
    <property type="entry name" value="Glycoside hydrolase, family 3, N-terminal domain"/>
    <property type="match status" value="1"/>
</dbReference>
<sequence>MYKQKNILLNFLYTVVLFLLVSCGEQTVDDESVVGSESSVIESEKSSQLIEESTVEDTAASRENELLETMTLDEKVGQMFLARYPDEDSLAYAINYDLGGYIWFAKDFSEKDPQIVQSEIDAIQADMSIDLFMAVDEEGGDVVRISSFPQYRETPFVTPRQAFEEGGWSSVEDFAHEQAMLLKSLGFNLNLAPVVDMPNSSDDFMYHRAFSTELADVTKFTELFVSSYTNDKVGTVLKHFPGYGSNVDTHTGVAYDGRSLETLKERDLIPFQTGINNGSQAILVAHNVMTAIDPDWPATLSPKVIAVLRDDMGFEGMIMTDDLIMDGLQAFATVEEAAVLAVLAGNDVLISSDFLIQIPAVIAAVEDGRIPEEVIDAAVLRILKVKIELGLI</sequence>
<evidence type="ECO:0000313" key="5">
    <source>
        <dbReference type="EMBL" id="AZP04891.1"/>
    </source>
</evidence>
<dbReference type="GO" id="GO:0005975">
    <property type="term" value="P:carbohydrate metabolic process"/>
    <property type="evidence" value="ECO:0007669"/>
    <property type="project" value="InterPro"/>
</dbReference>
<dbReference type="InterPro" id="IPR001764">
    <property type="entry name" value="Glyco_hydro_3_N"/>
</dbReference>
<dbReference type="AlphaFoldDB" id="A0A3Q9BL53"/>
<feature type="domain" description="Glycoside hydrolase family 3 N-terminal" evidence="4">
    <location>
        <begin position="71"/>
        <end position="385"/>
    </location>
</feature>
<keyword evidence="6" id="KW-1185">Reference proteome</keyword>
<name>A0A3Q9BL53_9LACT</name>
<protein>
    <submittedName>
        <fullName evidence="5">Beta-hexosaminidase</fullName>
    </submittedName>
</protein>
<dbReference type="PROSITE" id="PS51257">
    <property type="entry name" value="PROKAR_LIPOPROTEIN"/>
    <property type="match status" value="1"/>
</dbReference>
<evidence type="ECO:0000256" key="1">
    <source>
        <dbReference type="ARBA" id="ARBA00005336"/>
    </source>
</evidence>
<organism evidence="5 6">
    <name type="scientific">Jeotgalibaca ciconiae</name>
    <dbReference type="NCBI Taxonomy" id="2496265"/>
    <lineage>
        <taxon>Bacteria</taxon>
        <taxon>Bacillati</taxon>
        <taxon>Bacillota</taxon>
        <taxon>Bacilli</taxon>
        <taxon>Lactobacillales</taxon>
        <taxon>Carnobacteriaceae</taxon>
        <taxon>Jeotgalibaca</taxon>
    </lineage>
</organism>